<accession>A0A9J6FX74</accession>
<feature type="domain" description="Reverse transcriptase" evidence="2">
    <location>
        <begin position="1"/>
        <end position="90"/>
    </location>
</feature>
<evidence type="ECO:0000256" key="1">
    <source>
        <dbReference type="SAM" id="MobiDB-lite"/>
    </source>
</evidence>
<sequence>MAEPSLAQLKTILAVDLKKGFDCVDHDVILEELAATNYGPSMYNYVRDFLRGRSLVISIGEPETPPFSHPQQGIPQGAVLSPNPIQTCSP</sequence>
<name>A0A9J6FX74_HAELO</name>
<dbReference type="OrthoDB" id="6500188at2759"/>
<proteinExistence type="predicted"/>
<dbReference type="Proteomes" id="UP000821853">
    <property type="component" value="Chromosome 2"/>
</dbReference>
<keyword evidence="4" id="KW-1185">Reference proteome</keyword>
<dbReference type="PROSITE" id="PS50878">
    <property type="entry name" value="RT_POL"/>
    <property type="match status" value="1"/>
</dbReference>
<comment type="caution">
    <text evidence="3">The sequence shown here is derived from an EMBL/GenBank/DDBJ whole genome shotgun (WGS) entry which is preliminary data.</text>
</comment>
<dbReference type="AlphaFoldDB" id="A0A9J6FX74"/>
<feature type="region of interest" description="Disordered" evidence="1">
    <location>
        <begin position="62"/>
        <end position="90"/>
    </location>
</feature>
<evidence type="ECO:0000259" key="2">
    <source>
        <dbReference type="PROSITE" id="PS50878"/>
    </source>
</evidence>
<dbReference type="EMBL" id="JABSTR010000004">
    <property type="protein sequence ID" value="KAH9367850.1"/>
    <property type="molecule type" value="Genomic_DNA"/>
</dbReference>
<organism evidence="3 4">
    <name type="scientific">Haemaphysalis longicornis</name>
    <name type="common">Bush tick</name>
    <dbReference type="NCBI Taxonomy" id="44386"/>
    <lineage>
        <taxon>Eukaryota</taxon>
        <taxon>Metazoa</taxon>
        <taxon>Ecdysozoa</taxon>
        <taxon>Arthropoda</taxon>
        <taxon>Chelicerata</taxon>
        <taxon>Arachnida</taxon>
        <taxon>Acari</taxon>
        <taxon>Parasitiformes</taxon>
        <taxon>Ixodida</taxon>
        <taxon>Ixodoidea</taxon>
        <taxon>Ixodidae</taxon>
        <taxon>Haemaphysalinae</taxon>
        <taxon>Haemaphysalis</taxon>
    </lineage>
</organism>
<dbReference type="Pfam" id="PF00078">
    <property type="entry name" value="RVT_1"/>
    <property type="match status" value="1"/>
</dbReference>
<dbReference type="VEuPathDB" id="VectorBase:HLOH_042447"/>
<gene>
    <name evidence="3" type="ORF">HPB48_003105</name>
</gene>
<evidence type="ECO:0000313" key="3">
    <source>
        <dbReference type="EMBL" id="KAH9367850.1"/>
    </source>
</evidence>
<dbReference type="InterPro" id="IPR000477">
    <property type="entry name" value="RT_dom"/>
</dbReference>
<reference evidence="3 4" key="1">
    <citation type="journal article" date="2020" name="Cell">
        <title>Large-Scale Comparative Analyses of Tick Genomes Elucidate Their Genetic Diversity and Vector Capacities.</title>
        <authorList>
            <consortium name="Tick Genome and Microbiome Consortium (TIGMIC)"/>
            <person name="Jia N."/>
            <person name="Wang J."/>
            <person name="Shi W."/>
            <person name="Du L."/>
            <person name="Sun Y."/>
            <person name="Zhan W."/>
            <person name="Jiang J.F."/>
            <person name="Wang Q."/>
            <person name="Zhang B."/>
            <person name="Ji P."/>
            <person name="Bell-Sakyi L."/>
            <person name="Cui X.M."/>
            <person name="Yuan T.T."/>
            <person name="Jiang B.G."/>
            <person name="Yang W.F."/>
            <person name="Lam T.T."/>
            <person name="Chang Q.C."/>
            <person name="Ding S.J."/>
            <person name="Wang X.J."/>
            <person name="Zhu J.G."/>
            <person name="Ruan X.D."/>
            <person name="Zhao L."/>
            <person name="Wei J.T."/>
            <person name="Ye R.Z."/>
            <person name="Que T.C."/>
            <person name="Du C.H."/>
            <person name="Zhou Y.H."/>
            <person name="Cheng J.X."/>
            <person name="Dai P.F."/>
            <person name="Guo W.B."/>
            <person name="Han X.H."/>
            <person name="Huang E.J."/>
            <person name="Li L.F."/>
            <person name="Wei W."/>
            <person name="Gao Y.C."/>
            <person name="Liu J.Z."/>
            <person name="Shao H.Z."/>
            <person name="Wang X."/>
            <person name="Wang C.C."/>
            <person name="Yang T.C."/>
            <person name="Huo Q.B."/>
            <person name="Li W."/>
            <person name="Chen H.Y."/>
            <person name="Chen S.E."/>
            <person name="Zhou L.G."/>
            <person name="Ni X.B."/>
            <person name="Tian J.H."/>
            <person name="Sheng Y."/>
            <person name="Liu T."/>
            <person name="Pan Y.S."/>
            <person name="Xia L.Y."/>
            <person name="Li J."/>
            <person name="Zhao F."/>
            <person name="Cao W.C."/>
        </authorList>
    </citation>
    <scope>NUCLEOTIDE SEQUENCE [LARGE SCALE GENOMIC DNA]</scope>
    <source>
        <strain evidence="3">HaeL-2018</strain>
    </source>
</reference>
<protein>
    <recommendedName>
        <fullName evidence="2">Reverse transcriptase domain-containing protein</fullName>
    </recommendedName>
</protein>
<evidence type="ECO:0000313" key="4">
    <source>
        <dbReference type="Proteomes" id="UP000821853"/>
    </source>
</evidence>